<reference evidence="1" key="1">
    <citation type="submission" date="2014-01" db="EMBL/GenBank/DDBJ databases">
        <authorList>
            <person name="Brown-Elliot B."/>
            <person name="Wallace R."/>
            <person name="Lenaerts A."/>
            <person name="Ordway D."/>
            <person name="DeGroote M.A."/>
            <person name="Parker T."/>
            <person name="Sizemore C."/>
            <person name="Tallon L.J."/>
            <person name="Sadzewicz L.K."/>
            <person name="Sengamalay N."/>
            <person name="Fraser C.M."/>
            <person name="Hine E."/>
            <person name="Shefchek K.A."/>
            <person name="Das S.P."/>
            <person name="Tettelin H."/>
        </authorList>
    </citation>
    <scope>NUCLEOTIDE SEQUENCE [LARGE SCALE GENOMIC DNA]</scope>
    <source>
        <strain evidence="1">4042</strain>
    </source>
</reference>
<dbReference type="EC" id="2.6.1.9" evidence="1"/>
<proteinExistence type="predicted"/>
<evidence type="ECO:0000313" key="1">
    <source>
        <dbReference type="EMBL" id="EUA08763.1"/>
    </source>
</evidence>
<dbReference type="EMBL" id="JAOB01000090">
    <property type="protein sequence ID" value="EUA08763.1"/>
    <property type="molecule type" value="Genomic_DNA"/>
</dbReference>
<keyword evidence="1" id="KW-0032">Aminotransferase</keyword>
<organism evidence="1">
    <name type="scientific">Mycobacterium xenopi 4042</name>
    <dbReference type="NCBI Taxonomy" id="1299334"/>
    <lineage>
        <taxon>Bacteria</taxon>
        <taxon>Bacillati</taxon>
        <taxon>Actinomycetota</taxon>
        <taxon>Actinomycetes</taxon>
        <taxon>Mycobacteriales</taxon>
        <taxon>Mycobacteriaceae</taxon>
        <taxon>Mycobacterium</taxon>
    </lineage>
</organism>
<dbReference type="PATRIC" id="fig|1299334.3.peg.9312"/>
<sequence>MLIRDVGIPGFLRATTGLAEENDAFLKASAHLATTELAQPLGAS</sequence>
<dbReference type="InterPro" id="IPR015422">
    <property type="entry name" value="PyrdxlP-dep_Trfase_small"/>
</dbReference>
<dbReference type="GO" id="GO:0004400">
    <property type="term" value="F:histidinol-phosphate transaminase activity"/>
    <property type="evidence" value="ECO:0007669"/>
    <property type="project" value="UniProtKB-EC"/>
</dbReference>
<comment type="caution">
    <text evidence="1">The sequence shown here is derived from an EMBL/GenBank/DDBJ whole genome shotgun (WGS) entry which is preliminary data.</text>
</comment>
<keyword evidence="1" id="KW-0808">Transferase</keyword>
<dbReference type="Gene3D" id="3.90.1150.10">
    <property type="entry name" value="Aspartate Aminotransferase, domain 1"/>
    <property type="match status" value="1"/>
</dbReference>
<name>X7YQJ8_MYCXE</name>
<accession>X7YQJ8</accession>
<gene>
    <name evidence="1" type="ORF">I553_9820</name>
</gene>
<protein>
    <submittedName>
        <fullName evidence="1">Histidinol-phosphate aminotransferase domain protein</fullName>
        <ecNumber evidence="1">2.6.1.9</ecNumber>
    </submittedName>
</protein>
<dbReference type="AlphaFoldDB" id="X7YQJ8"/>